<organism evidence="2">
    <name type="scientific">viral metagenome</name>
    <dbReference type="NCBI Taxonomy" id="1070528"/>
    <lineage>
        <taxon>unclassified sequences</taxon>
        <taxon>metagenomes</taxon>
        <taxon>organismal metagenomes</taxon>
    </lineage>
</organism>
<keyword evidence="1" id="KW-1133">Transmembrane helix</keyword>
<evidence type="ECO:0000256" key="1">
    <source>
        <dbReference type="SAM" id="Phobius"/>
    </source>
</evidence>
<keyword evidence="1" id="KW-0812">Transmembrane</keyword>
<feature type="transmembrane region" description="Helical" evidence="1">
    <location>
        <begin position="165"/>
        <end position="185"/>
    </location>
</feature>
<sequence>MDLVPIFNEDIVSKAFNSCPSFLVNNSIKLNDVRHRVDLNPFCRYDNEHISQNYGVNARCVRTNLIDELSESLSNADPKIQRIIGLKITDGQENIKKNIEEKLKNYCKNISSTIEASVGDTDIYSCKWYALQDATNRDSCEINLLQKMATWEMQKKSKEKNKSKIFLIVISITFCLIIFVLLIHYEISKL</sequence>
<evidence type="ECO:0000313" key="2">
    <source>
        <dbReference type="EMBL" id="QHU33200.1"/>
    </source>
</evidence>
<name>A0A6C0LS41_9ZZZZ</name>
<protein>
    <submittedName>
        <fullName evidence="2">Uncharacterized protein</fullName>
    </submittedName>
</protein>
<proteinExistence type="predicted"/>
<accession>A0A6C0LS41</accession>
<keyword evidence="1" id="KW-0472">Membrane</keyword>
<dbReference type="EMBL" id="MN740556">
    <property type="protein sequence ID" value="QHU33200.1"/>
    <property type="molecule type" value="Genomic_DNA"/>
</dbReference>
<reference evidence="2" key="1">
    <citation type="journal article" date="2020" name="Nature">
        <title>Giant virus diversity and host interactions through global metagenomics.</title>
        <authorList>
            <person name="Schulz F."/>
            <person name="Roux S."/>
            <person name="Paez-Espino D."/>
            <person name="Jungbluth S."/>
            <person name="Walsh D.A."/>
            <person name="Denef V.J."/>
            <person name="McMahon K.D."/>
            <person name="Konstantinidis K.T."/>
            <person name="Eloe-Fadrosh E.A."/>
            <person name="Kyrpides N.C."/>
            <person name="Woyke T."/>
        </authorList>
    </citation>
    <scope>NUCLEOTIDE SEQUENCE</scope>
    <source>
        <strain evidence="2">GVMAG-S-1014582-52</strain>
    </source>
</reference>
<dbReference type="AlphaFoldDB" id="A0A6C0LS41"/>